<keyword evidence="7" id="KW-0560">Oxidoreductase</keyword>
<comment type="catalytic activity">
    <reaction evidence="3 5">
        <text>a quinone + NADH + 5 H(+)(in) = a quinol + NAD(+) + 4 H(+)(out)</text>
        <dbReference type="Rhea" id="RHEA:57888"/>
        <dbReference type="ChEBI" id="CHEBI:15378"/>
        <dbReference type="ChEBI" id="CHEBI:24646"/>
        <dbReference type="ChEBI" id="CHEBI:57540"/>
        <dbReference type="ChEBI" id="CHEBI:57945"/>
        <dbReference type="ChEBI" id="CHEBI:132124"/>
    </reaction>
</comment>
<evidence type="ECO:0000256" key="2">
    <source>
        <dbReference type="ARBA" id="ARBA00022448"/>
    </source>
</evidence>
<dbReference type="HAMAP" id="MF_01357">
    <property type="entry name" value="NDH1_NuoC"/>
    <property type="match status" value="1"/>
</dbReference>
<dbReference type="GO" id="GO:0050136">
    <property type="term" value="F:NADH dehydrogenase (quinone) (non-electrogenic) activity"/>
    <property type="evidence" value="ECO:0007669"/>
    <property type="project" value="UniProtKB-UniRule"/>
</dbReference>
<dbReference type="GO" id="GO:0008137">
    <property type="term" value="F:NADH dehydrogenase (ubiquinone) activity"/>
    <property type="evidence" value="ECO:0007669"/>
    <property type="project" value="InterPro"/>
</dbReference>
<dbReference type="Gene3D" id="3.30.460.80">
    <property type="entry name" value="NADH:ubiquinone oxidoreductase, 30kDa subunit"/>
    <property type="match status" value="1"/>
</dbReference>
<dbReference type="InterPro" id="IPR037232">
    <property type="entry name" value="NADH_quin_OxRdtase_su_C/D-like"/>
</dbReference>
<dbReference type="SUPFAM" id="SSF143243">
    <property type="entry name" value="Nqo5-like"/>
    <property type="match status" value="1"/>
</dbReference>
<comment type="subcellular location">
    <subcellularLocation>
        <location evidence="3">Cell membrane</location>
        <topology evidence="3">Peripheral membrane protein</topology>
        <orientation evidence="3">Cytoplasmic side</orientation>
    </subcellularLocation>
</comment>
<keyword evidence="2 3" id="KW-0813">Transport</keyword>
<dbReference type="PANTHER" id="PTHR10884">
    <property type="entry name" value="NADH DEHYDROGENASE UBIQUINONE IRON-SULFUR PROTEIN 3"/>
    <property type="match status" value="1"/>
</dbReference>
<keyword evidence="3" id="KW-1003">Cell membrane</keyword>
<dbReference type="InterPro" id="IPR001268">
    <property type="entry name" value="NADH_UbQ_OxRdtase_30kDa_su"/>
</dbReference>
<dbReference type="Proteomes" id="UP000713222">
    <property type="component" value="Unassembled WGS sequence"/>
</dbReference>
<keyword evidence="3 5" id="KW-0874">Quinone</keyword>
<dbReference type="NCBIfam" id="NF004733">
    <property type="entry name" value="PRK06074.1-5"/>
    <property type="match status" value="1"/>
</dbReference>
<evidence type="ECO:0000259" key="6">
    <source>
        <dbReference type="Pfam" id="PF00329"/>
    </source>
</evidence>
<sequence length="194" mass="23074">MQKVNLDPNIKNEFKSLNITENFSEPVLEVSTEELPGLLVYLRDNKNLRFRQLIDILGVDYPKRANRFDVIYLLLSHEFNNRITVKTSVKLDEALPSVVPIFPVANWFEREAFDMYGIKFTDHPDLRRILTDYEFEGYPLRKDFPLSGHTEVRYDDELKKVVYEPVKLSQAYRDFDFESPWEGTKYIKKEQDKR</sequence>
<dbReference type="GO" id="GO:0048038">
    <property type="term" value="F:quinone binding"/>
    <property type="evidence" value="ECO:0007669"/>
    <property type="project" value="UniProtKB-KW"/>
</dbReference>
<comment type="similarity">
    <text evidence="1 3 4">Belongs to the complex I 30 kDa subunit family.</text>
</comment>
<organism evidence="7 8">
    <name type="scientific">Candidatus Fonsibacter lacus</name>
    <dbReference type="NCBI Taxonomy" id="2576439"/>
    <lineage>
        <taxon>Bacteria</taxon>
        <taxon>Pseudomonadati</taxon>
        <taxon>Pseudomonadota</taxon>
        <taxon>Alphaproteobacteria</taxon>
        <taxon>Candidatus Pelagibacterales</taxon>
        <taxon>Candidatus Pelagibacterales incertae sedis</taxon>
        <taxon>Candidatus Fonsibacter</taxon>
    </lineage>
</organism>
<dbReference type="AlphaFoldDB" id="A0A964UYW3"/>
<dbReference type="EMBL" id="RGET01000087">
    <property type="protein sequence ID" value="NBN88313.1"/>
    <property type="molecule type" value="Genomic_DNA"/>
</dbReference>
<protein>
    <recommendedName>
        <fullName evidence="3">NADH-quinone oxidoreductase subunit C</fullName>
        <ecNumber evidence="3">7.1.1.-</ecNumber>
    </recommendedName>
    <alternativeName>
        <fullName evidence="3">NADH dehydrogenase I subunit C</fullName>
    </alternativeName>
    <alternativeName>
        <fullName evidence="3">NDH-1 subunit C</fullName>
    </alternativeName>
</protein>
<keyword evidence="3 4" id="KW-1278">Translocase</keyword>
<name>A0A964UYW3_9PROT</name>
<evidence type="ECO:0000256" key="1">
    <source>
        <dbReference type="ARBA" id="ARBA00007569"/>
    </source>
</evidence>
<dbReference type="PROSITE" id="PS00542">
    <property type="entry name" value="COMPLEX1_30K"/>
    <property type="match status" value="1"/>
</dbReference>
<proteinExistence type="inferred from homology"/>
<comment type="function">
    <text evidence="3">NDH-1 shuttles electrons from NADH, via FMN and iron-sulfur (Fe-S) centers, to quinones in the respiratory chain. The immediate electron acceptor for the enzyme in this species is believed to be ubiquinone. Couples the redox reaction to proton translocation (for every two electrons transferred, four hydrogen ions are translocated across the cytoplasmic membrane), and thus conserves the redox energy in a proton gradient.</text>
</comment>
<dbReference type="EC" id="7.1.1.-" evidence="3"/>
<evidence type="ECO:0000256" key="5">
    <source>
        <dbReference type="RuleBase" id="RU003582"/>
    </source>
</evidence>
<dbReference type="InterPro" id="IPR020396">
    <property type="entry name" value="NADH_UbQ_OxRdtase_CS"/>
</dbReference>
<comment type="caution">
    <text evidence="7">The sequence shown here is derived from an EMBL/GenBank/DDBJ whole genome shotgun (WGS) entry which is preliminary data.</text>
</comment>
<dbReference type="Pfam" id="PF00329">
    <property type="entry name" value="Complex1_30kDa"/>
    <property type="match status" value="1"/>
</dbReference>
<dbReference type="InterPro" id="IPR010218">
    <property type="entry name" value="NADH_DH_suC"/>
</dbReference>
<comment type="subunit">
    <text evidence="3">NDH-1 is composed of 14 different subunits. Subunits NuoB, C, D, E, F, and G constitute the peripheral sector of the complex.</text>
</comment>
<evidence type="ECO:0000256" key="4">
    <source>
        <dbReference type="RuleBase" id="RU003456"/>
    </source>
</evidence>
<dbReference type="PANTHER" id="PTHR10884:SF14">
    <property type="entry name" value="NADH DEHYDROGENASE [UBIQUINONE] IRON-SULFUR PROTEIN 3, MITOCHONDRIAL"/>
    <property type="match status" value="1"/>
</dbReference>
<dbReference type="NCBIfam" id="TIGR01961">
    <property type="entry name" value="NuoC_fam"/>
    <property type="match status" value="1"/>
</dbReference>
<evidence type="ECO:0000256" key="3">
    <source>
        <dbReference type="HAMAP-Rule" id="MF_01357"/>
    </source>
</evidence>
<accession>A0A964UYW3</accession>
<keyword evidence="3 4" id="KW-0520">NAD</keyword>
<gene>
    <name evidence="3" type="primary">nuoC</name>
    <name evidence="7" type="ORF">EBV32_04405</name>
</gene>
<feature type="domain" description="NADH:ubiquinone oxidoreductase 30kDa subunit" evidence="6">
    <location>
        <begin position="29"/>
        <end position="149"/>
    </location>
</feature>
<evidence type="ECO:0000313" key="8">
    <source>
        <dbReference type="Proteomes" id="UP000713222"/>
    </source>
</evidence>
<keyword evidence="3" id="KW-0472">Membrane</keyword>
<reference evidence="7" key="1">
    <citation type="submission" date="2018-10" db="EMBL/GenBank/DDBJ databases">
        <title>Iterative Subtractive Binning of Freshwater Chronoseries Metagenomes Recovers Nearly Complete Genomes from over Four Hundred Novel Species.</title>
        <authorList>
            <person name="Rodriguez-R L.M."/>
            <person name="Tsementzi D."/>
            <person name="Luo C."/>
            <person name="Konstantinidis K.T."/>
        </authorList>
    </citation>
    <scope>NUCLEOTIDE SEQUENCE</scope>
    <source>
        <strain evidence="7">WB7_6_001</strain>
    </source>
</reference>
<keyword evidence="3" id="KW-0830">Ubiquinone</keyword>
<dbReference type="GO" id="GO:0005886">
    <property type="term" value="C:plasma membrane"/>
    <property type="evidence" value="ECO:0007669"/>
    <property type="project" value="UniProtKB-SubCell"/>
</dbReference>
<evidence type="ECO:0000313" key="7">
    <source>
        <dbReference type="EMBL" id="NBN88313.1"/>
    </source>
</evidence>